<evidence type="ECO:0000313" key="1">
    <source>
        <dbReference type="EMBL" id="MDT2809457.1"/>
    </source>
</evidence>
<evidence type="ECO:0000313" key="2">
    <source>
        <dbReference type="Proteomes" id="UP001256711"/>
    </source>
</evidence>
<comment type="caution">
    <text evidence="1">The sequence shown here is derived from an EMBL/GenBank/DDBJ whole genome shotgun (WGS) entry which is preliminary data.</text>
</comment>
<organism evidence="1 2">
    <name type="scientific">Enterococcus asini</name>
    <dbReference type="NCBI Taxonomy" id="57732"/>
    <lineage>
        <taxon>Bacteria</taxon>
        <taxon>Bacillati</taxon>
        <taxon>Bacillota</taxon>
        <taxon>Bacilli</taxon>
        <taxon>Lactobacillales</taxon>
        <taxon>Enterococcaceae</taxon>
        <taxon>Enterococcus</taxon>
    </lineage>
</organism>
<dbReference type="Proteomes" id="UP001256711">
    <property type="component" value="Unassembled WGS sequence"/>
</dbReference>
<dbReference type="EMBL" id="JARQBJ010000001">
    <property type="protein sequence ID" value="MDT2809457.1"/>
    <property type="molecule type" value="Genomic_DNA"/>
</dbReference>
<sequence length="61" mass="7327">MEAYETQLDKLKSGEIEKIEVSLEQFMLFREVWLTREDRKYFVGEAHHNGSVTYRYDPTVL</sequence>
<protein>
    <submittedName>
        <fullName evidence="1">Uncharacterized protein</fullName>
    </submittedName>
</protein>
<dbReference type="RefSeq" id="WP_010753903.1">
    <property type="nucleotide sequence ID" value="NZ_CABJBY010000004.1"/>
</dbReference>
<gene>
    <name evidence="1" type="ORF">P7H43_02960</name>
</gene>
<accession>A0AAW8TYI1</accession>
<proteinExistence type="predicted"/>
<dbReference type="AlphaFoldDB" id="A0AAW8TYI1"/>
<reference evidence="1" key="1">
    <citation type="submission" date="2023-03" db="EMBL/GenBank/DDBJ databases">
        <authorList>
            <person name="Shen W."/>
            <person name="Cai J."/>
        </authorList>
    </citation>
    <scope>NUCLEOTIDE SEQUENCE</scope>
    <source>
        <strain evidence="1">B226-2</strain>
    </source>
</reference>
<name>A0AAW8TYI1_9ENTE</name>
<dbReference type="GeneID" id="78365497"/>